<evidence type="ECO:0000313" key="1">
    <source>
        <dbReference type="EMBL" id="KAJ1373100.1"/>
    </source>
</evidence>
<organism evidence="1 2">
    <name type="scientific">Parelaphostrongylus tenuis</name>
    <name type="common">Meningeal worm</name>
    <dbReference type="NCBI Taxonomy" id="148309"/>
    <lineage>
        <taxon>Eukaryota</taxon>
        <taxon>Metazoa</taxon>
        <taxon>Ecdysozoa</taxon>
        <taxon>Nematoda</taxon>
        <taxon>Chromadorea</taxon>
        <taxon>Rhabditida</taxon>
        <taxon>Rhabditina</taxon>
        <taxon>Rhabditomorpha</taxon>
        <taxon>Strongyloidea</taxon>
        <taxon>Metastrongylidae</taxon>
        <taxon>Parelaphostrongylus</taxon>
    </lineage>
</organism>
<protein>
    <submittedName>
        <fullName evidence="1">Uncharacterized protein</fullName>
    </submittedName>
</protein>
<reference evidence="1" key="1">
    <citation type="submission" date="2021-06" db="EMBL/GenBank/DDBJ databases">
        <title>Parelaphostrongylus tenuis whole genome reference sequence.</title>
        <authorList>
            <person name="Garwood T.J."/>
            <person name="Larsen P.A."/>
            <person name="Fountain-Jones N.M."/>
            <person name="Garbe J.R."/>
            <person name="Macchietto M.G."/>
            <person name="Kania S.A."/>
            <person name="Gerhold R.W."/>
            <person name="Richards J.E."/>
            <person name="Wolf T.M."/>
        </authorList>
    </citation>
    <scope>NUCLEOTIDE SEQUENCE</scope>
    <source>
        <strain evidence="1">MNPRO001-30</strain>
        <tissue evidence="1">Meninges</tissue>
    </source>
</reference>
<name>A0AAD5WKI3_PARTN</name>
<dbReference type="EMBL" id="JAHQIW010007224">
    <property type="protein sequence ID" value="KAJ1373100.1"/>
    <property type="molecule type" value="Genomic_DNA"/>
</dbReference>
<sequence length="65" mass="7638">MHHQEGGDRRILIIRVRKLVFNFPPASLHSDELLIQGKTWYRTQCLHREKDGKEAHCSLLLDNTD</sequence>
<gene>
    <name evidence="1" type="ORF">KIN20_035432</name>
</gene>
<comment type="caution">
    <text evidence="1">The sequence shown here is derived from an EMBL/GenBank/DDBJ whole genome shotgun (WGS) entry which is preliminary data.</text>
</comment>
<evidence type="ECO:0000313" key="2">
    <source>
        <dbReference type="Proteomes" id="UP001196413"/>
    </source>
</evidence>
<proteinExistence type="predicted"/>
<accession>A0AAD5WKI3</accession>
<dbReference type="Proteomes" id="UP001196413">
    <property type="component" value="Unassembled WGS sequence"/>
</dbReference>
<dbReference type="AlphaFoldDB" id="A0AAD5WKI3"/>
<keyword evidence="2" id="KW-1185">Reference proteome</keyword>